<evidence type="ECO:0000259" key="1">
    <source>
        <dbReference type="Pfam" id="PF20026"/>
    </source>
</evidence>
<proteinExistence type="predicted"/>
<dbReference type="Pfam" id="PF20026">
    <property type="entry name" value="DUF6434"/>
    <property type="match status" value="1"/>
</dbReference>
<comment type="caution">
    <text evidence="2">The sequence shown here is derived from an EMBL/GenBank/DDBJ whole genome shotgun (WGS) entry which is preliminary data.</text>
</comment>
<protein>
    <recommendedName>
        <fullName evidence="1">DUF6434 domain-containing protein</fullName>
    </recommendedName>
</protein>
<evidence type="ECO:0000313" key="2">
    <source>
        <dbReference type="EMBL" id="PWJ77275.1"/>
    </source>
</evidence>
<keyword evidence="3" id="KW-1185">Reference proteome</keyword>
<dbReference type="InterPro" id="IPR045492">
    <property type="entry name" value="DUF6434"/>
</dbReference>
<feature type="domain" description="DUF6434" evidence="1">
    <location>
        <begin position="71"/>
        <end position="128"/>
    </location>
</feature>
<dbReference type="AlphaFoldDB" id="A0AB73T738"/>
<evidence type="ECO:0000313" key="3">
    <source>
        <dbReference type="Proteomes" id="UP000245412"/>
    </source>
</evidence>
<dbReference type="Proteomes" id="UP000245412">
    <property type="component" value="Unassembled WGS sequence"/>
</dbReference>
<organism evidence="2 3">
    <name type="scientific">Murimonas intestini</name>
    <dbReference type="NCBI Taxonomy" id="1337051"/>
    <lineage>
        <taxon>Bacteria</taxon>
        <taxon>Bacillati</taxon>
        <taxon>Bacillota</taxon>
        <taxon>Clostridia</taxon>
        <taxon>Lachnospirales</taxon>
        <taxon>Lachnospiraceae</taxon>
        <taxon>Murimonas</taxon>
    </lineage>
</organism>
<accession>A0AB73T738</accession>
<dbReference type="Pfam" id="PF18953">
    <property type="entry name" value="SAP_new25"/>
    <property type="match status" value="1"/>
</dbReference>
<gene>
    <name evidence="2" type="ORF">C7383_103116</name>
</gene>
<reference evidence="2 3" key="1">
    <citation type="submission" date="2018-05" db="EMBL/GenBank/DDBJ databases">
        <authorList>
            <person name="Goeker M."/>
            <person name="Huntemann M."/>
            <person name="Clum A."/>
            <person name="Pillay M."/>
            <person name="Palaniappan K."/>
            <person name="Varghese N."/>
            <person name="Mikhailova N."/>
            <person name="Stamatis D."/>
            <person name="Reddy T."/>
            <person name="Daum C."/>
            <person name="Shapiro N."/>
            <person name="Ivanova N."/>
            <person name="Kyrpides N."/>
            <person name="Woyke T."/>
        </authorList>
    </citation>
    <scope>NUCLEOTIDE SEQUENCE [LARGE SCALE GENOMIC DNA]</scope>
    <source>
        <strain evidence="2 3">DSM 26524</strain>
    </source>
</reference>
<dbReference type="RefSeq" id="WP_109625387.1">
    <property type="nucleotide sequence ID" value="NZ_JANKBI010000002.1"/>
</dbReference>
<name>A0AB73T738_9FIRM</name>
<dbReference type="EMBL" id="QGGY01000003">
    <property type="protein sequence ID" value="PWJ77275.1"/>
    <property type="molecule type" value="Genomic_DNA"/>
</dbReference>
<sequence length="190" mass="22305">MKDRPVLDKKLDSKTFREFYYLKEELVDFCRKNGLPASGGKIEITDRIAYFLDTGKAMPVSAVRKKVSAMGEIDEDTEIEPDFVCSERHRAFFKEHIGESFSFNVAFQKWLKNNTGKTYRQAIESYYQILEDKKKGKTVIDKQFEYNTYIRDFFADNKGKSLDQAIKCWNYKKQLQGHNRYEKSDLAALE</sequence>